<proteinExistence type="predicted"/>
<dbReference type="InterPro" id="IPR023186">
    <property type="entry name" value="IUNH"/>
</dbReference>
<evidence type="ECO:0000313" key="4">
    <source>
        <dbReference type="EMBL" id="TKV61468.1"/>
    </source>
</evidence>
<gene>
    <name evidence="4" type="ORF">FDO65_07795</name>
</gene>
<name>A0A4U6QMS1_9ACTN</name>
<keyword evidence="5" id="KW-1185">Reference proteome</keyword>
<feature type="domain" description="Inosine/uridine-preferring nucleoside hydrolase" evidence="3">
    <location>
        <begin position="7"/>
        <end position="310"/>
    </location>
</feature>
<keyword evidence="2" id="KW-0326">Glycosidase</keyword>
<dbReference type="InterPro" id="IPR001910">
    <property type="entry name" value="Inosine/uridine_hydrolase_dom"/>
</dbReference>
<dbReference type="AlphaFoldDB" id="A0A4U6QMS1"/>
<dbReference type="RefSeq" id="WP_137448772.1">
    <property type="nucleotide sequence ID" value="NZ_SZZH01000001.1"/>
</dbReference>
<dbReference type="GO" id="GO:0005829">
    <property type="term" value="C:cytosol"/>
    <property type="evidence" value="ECO:0007669"/>
    <property type="project" value="TreeGrafter"/>
</dbReference>
<dbReference type="EMBL" id="SZZH01000001">
    <property type="protein sequence ID" value="TKV61468.1"/>
    <property type="molecule type" value="Genomic_DNA"/>
</dbReference>
<dbReference type="OrthoDB" id="9797882at2"/>
<evidence type="ECO:0000259" key="3">
    <source>
        <dbReference type="Pfam" id="PF01156"/>
    </source>
</evidence>
<dbReference type="Gene3D" id="3.90.245.10">
    <property type="entry name" value="Ribonucleoside hydrolase-like"/>
    <property type="match status" value="1"/>
</dbReference>
<dbReference type="InterPro" id="IPR036452">
    <property type="entry name" value="Ribo_hydro-like"/>
</dbReference>
<reference evidence="4 5" key="1">
    <citation type="submission" date="2019-05" db="EMBL/GenBank/DDBJ databases">
        <title>Nakamurella sp. N5BH11, whole genome shotgun sequence.</title>
        <authorList>
            <person name="Tuo L."/>
        </authorList>
    </citation>
    <scope>NUCLEOTIDE SEQUENCE [LARGE SCALE GENOMIC DNA]</scope>
    <source>
        <strain evidence="4 5">N5BH11</strain>
    </source>
</reference>
<keyword evidence="1 4" id="KW-0378">Hydrolase</keyword>
<accession>A0A4U6QMS1</accession>
<dbReference type="PANTHER" id="PTHR12304:SF4">
    <property type="entry name" value="URIDINE NUCLEOSIDASE"/>
    <property type="match status" value="1"/>
</dbReference>
<dbReference type="PANTHER" id="PTHR12304">
    <property type="entry name" value="INOSINE-URIDINE PREFERRING NUCLEOSIDE HYDROLASE"/>
    <property type="match status" value="1"/>
</dbReference>
<evidence type="ECO:0000256" key="1">
    <source>
        <dbReference type="ARBA" id="ARBA00022801"/>
    </source>
</evidence>
<dbReference type="SUPFAM" id="SSF53590">
    <property type="entry name" value="Nucleoside hydrolase"/>
    <property type="match status" value="1"/>
</dbReference>
<protein>
    <submittedName>
        <fullName evidence="4">Nucleoside hydrolase</fullName>
    </submittedName>
</protein>
<dbReference type="GO" id="GO:0008477">
    <property type="term" value="F:purine nucleosidase activity"/>
    <property type="evidence" value="ECO:0007669"/>
    <property type="project" value="TreeGrafter"/>
</dbReference>
<dbReference type="Proteomes" id="UP000306985">
    <property type="component" value="Unassembled WGS sequence"/>
</dbReference>
<dbReference type="Pfam" id="PF01156">
    <property type="entry name" value="IU_nuc_hydro"/>
    <property type="match status" value="1"/>
</dbReference>
<dbReference type="GO" id="GO:0006152">
    <property type="term" value="P:purine nucleoside catabolic process"/>
    <property type="evidence" value="ECO:0007669"/>
    <property type="project" value="TreeGrafter"/>
</dbReference>
<evidence type="ECO:0000256" key="2">
    <source>
        <dbReference type="ARBA" id="ARBA00023295"/>
    </source>
</evidence>
<organism evidence="4 5">
    <name type="scientific">Nakamurella flava</name>
    <dbReference type="NCBI Taxonomy" id="2576308"/>
    <lineage>
        <taxon>Bacteria</taxon>
        <taxon>Bacillati</taxon>
        <taxon>Actinomycetota</taxon>
        <taxon>Actinomycetes</taxon>
        <taxon>Nakamurellales</taxon>
        <taxon>Nakamurellaceae</taxon>
        <taxon>Nakamurella</taxon>
    </lineage>
</organism>
<comment type="caution">
    <text evidence="4">The sequence shown here is derived from an EMBL/GenBank/DDBJ whole genome shotgun (WGS) entry which is preliminary data.</text>
</comment>
<sequence length="320" mass="33398">MAEPTPILLDVDTGIDDAFALLFAVRCPDLDLRAVTCVGGNTGVDQVVANTRYVLDAAGAPDVPVGRGAAHPLLHDAPDSGAFHGVDGLGGFSRPSDRRTSPLAAIDLLRHELQSAIANGEPVTLVATGPLTTVALLLRAHPDVAAGIERIVFMGGSASRGNMTPVAEHNVLHDPEATAIVLAAARDLDIPITMYGLDVFDLPRIPLDRAGELADRLDPACQLAAALLRFRGRGEDSAGIGDAGTLCALVRPEGLTVERLPVTVDTGFGPGRGQTIVDRRPGFVGRSVTDPFSTHWTSVDVAVAVDATGYADLWWSTITG</sequence>
<evidence type="ECO:0000313" key="5">
    <source>
        <dbReference type="Proteomes" id="UP000306985"/>
    </source>
</evidence>